<feature type="domain" description="EXS" evidence="6">
    <location>
        <begin position="195"/>
        <end position="378"/>
    </location>
</feature>
<dbReference type="STRING" id="45286.A0A109V0V5"/>
<dbReference type="EMBL" id="CP014248">
    <property type="protein sequence ID" value="AMD22503.1"/>
    <property type="molecule type" value="Genomic_DNA"/>
</dbReference>
<dbReference type="OrthoDB" id="2159384at2759"/>
<sequence>MSSEEPIRLLTGLSLAIISIPQHFVLLLLLGLWLWQYELLILSRIMNLSHVVLFNHPYDIKPHPTGLQMYQATRACVRRVTKIILPWHIVVSFFLYKVRSSDTSLPRWLTFLVNVSPLLEVALIIIIITHSSRLLRRCLGRSLFKGDIEPGPLRINYILLSDTMTSYSKPMMDFCLYTLHFIQDPIDSSMKTAVNHASMVLHIDLIIGAMPFFIRFVQSMREHHREKQQSHPSRINLFNAIKYLSHFPIDVCVAISRVYPSYLPDKSMYWFMLINSCYSFWWDVTVDWKLGLMDFNPRSLEADDILRSKKLFHNRTYYAAIIIDFFIRFTWLWTLMLNTPVFKGEYRQLSIYVAELLRRWIWTFFKIEAEYISGSVRE</sequence>
<dbReference type="GO" id="GO:0005737">
    <property type="term" value="C:cytoplasm"/>
    <property type="evidence" value="ECO:0007669"/>
    <property type="project" value="TreeGrafter"/>
</dbReference>
<evidence type="ECO:0000256" key="2">
    <source>
        <dbReference type="ARBA" id="ARBA00022692"/>
    </source>
</evidence>
<evidence type="ECO:0000256" key="1">
    <source>
        <dbReference type="ARBA" id="ARBA00004141"/>
    </source>
</evidence>
<proteinExistence type="predicted"/>
<feature type="transmembrane region" description="Helical" evidence="5">
    <location>
        <begin position="12"/>
        <end position="35"/>
    </location>
</feature>
<keyword evidence="3 5" id="KW-1133">Transmembrane helix</keyword>
<evidence type="ECO:0000256" key="4">
    <source>
        <dbReference type="ARBA" id="ARBA00023136"/>
    </source>
</evidence>
<evidence type="ECO:0000256" key="3">
    <source>
        <dbReference type="ARBA" id="ARBA00022989"/>
    </source>
</evidence>
<feature type="transmembrane region" description="Helical" evidence="5">
    <location>
        <begin position="317"/>
        <end position="336"/>
    </location>
</feature>
<dbReference type="GeneID" id="28725861"/>
<dbReference type="Proteomes" id="UP000243052">
    <property type="component" value="Chromosome viii"/>
</dbReference>
<dbReference type="RefSeq" id="XP_017989499.1">
    <property type="nucleotide sequence ID" value="XM_018134229.1"/>
</dbReference>
<gene>
    <name evidence="7" type="ORF">AW171_hschr84551</name>
</gene>
<dbReference type="InterPro" id="IPR004342">
    <property type="entry name" value="EXS_C"/>
</dbReference>
<evidence type="ECO:0000256" key="5">
    <source>
        <dbReference type="SAM" id="Phobius"/>
    </source>
</evidence>
<keyword evidence="4 5" id="KW-0472">Membrane</keyword>
<accession>A0A109V0V5</accession>
<dbReference type="PROSITE" id="PS51380">
    <property type="entry name" value="EXS"/>
    <property type="match status" value="1"/>
</dbReference>
<dbReference type="AlphaFoldDB" id="A0A109V0V5"/>
<feature type="transmembrane region" description="Helical" evidence="5">
    <location>
        <begin position="199"/>
        <end position="217"/>
    </location>
</feature>
<keyword evidence="2 5" id="KW-0812">Transmembrane</keyword>
<dbReference type="PANTHER" id="PTHR10783">
    <property type="entry name" value="XENOTROPIC AND POLYTROPIC RETROVIRUS RECEPTOR 1-RELATED"/>
    <property type="match status" value="1"/>
</dbReference>
<evidence type="ECO:0000313" key="7">
    <source>
        <dbReference type="EMBL" id="AMD22503.1"/>
    </source>
</evidence>
<reference evidence="7 8" key="1">
    <citation type="submission" date="2016-01" db="EMBL/GenBank/DDBJ databases">
        <title>Genome sequence of the yeast Holleya sinecauda.</title>
        <authorList>
            <person name="Dietrich F.S."/>
        </authorList>
    </citation>
    <scope>NUCLEOTIDE SEQUENCE [LARGE SCALE GENOMIC DNA]</scope>
    <source>
        <strain evidence="7 8">ATCC 58844</strain>
    </source>
</reference>
<dbReference type="Pfam" id="PF03124">
    <property type="entry name" value="EXS"/>
    <property type="match status" value="1"/>
</dbReference>
<organism evidence="7 8">
    <name type="scientific">Eremothecium sinecaudum</name>
    <dbReference type="NCBI Taxonomy" id="45286"/>
    <lineage>
        <taxon>Eukaryota</taxon>
        <taxon>Fungi</taxon>
        <taxon>Dikarya</taxon>
        <taxon>Ascomycota</taxon>
        <taxon>Saccharomycotina</taxon>
        <taxon>Saccharomycetes</taxon>
        <taxon>Saccharomycetales</taxon>
        <taxon>Saccharomycetaceae</taxon>
        <taxon>Eremothecium</taxon>
    </lineage>
</organism>
<evidence type="ECO:0000313" key="8">
    <source>
        <dbReference type="Proteomes" id="UP000243052"/>
    </source>
</evidence>
<keyword evidence="8" id="KW-1185">Reference proteome</keyword>
<name>A0A109V0V5_9SACH</name>
<dbReference type="GO" id="GO:0016020">
    <property type="term" value="C:membrane"/>
    <property type="evidence" value="ECO:0007669"/>
    <property type="project" value="UniProtKB-SubCell"/>
</dbReference>
<protein>
    <submittedName>
        <fullName evidence="7">HHL267Wp</fullName>
    </submittedName>
</protein>
<dbReference type="PANTHER" id="PTHR10783:SF46">
    <property type="entry name" value="PROTEIN ERD1 HOMOLOG 2"/>
    <property type="match status" value="1"/>
</dbReference>
<evidence type="ECO:0000259" key="6">
    <source>
        <dbReference type="PROSITE" id="PS51380"/>
    </source>
</evidence>
<comment type="subcellular location">
    <subcellularLocation>
        <location evidence="1">Membrane</location>
        <topology evidence="1">Multi-pass membrane protein</topology>
    </subcellularLocation>
</comment>
<feature type="transmembrane region" description="Helical" evidence="5">
    <location>
        <begin position="108"/>
        <end position="128"/>
    </location>
</feature>